<dbReference type="InterPro" id="IPR036691">
    <property type="entry name" value="Endo/exonu/phosph_ase_sf"/>
</dbReference>
<feature type="domain" description="Endonuclease/exonuclease/phosphatase" evidence="5">
    <location>
        <begin position="58"/>
        <end position="316"/>
    </location>
</feature>
<evidence type="ECO:0000256" key="3">
    <source>
        <dbReference type="ARBA" id="ARBA00022801"/>
    </source>
</evidence>
<organism evidence="6 7">
    <name type="scientific">Longispora fulva</name>
    <dbReference type="NCBI Taxonomy" id="619741"/>
    <lineage>
        <taxon>Bacteria</taxon>
        <taxon>Bacillati</taxon>
        <taxon>Actinomycetota</taxon>
        <taxon>Actinomycetes</taxon>
        <taxon>Micromonosporales</taxon>
        <taxon>Micromonosporaceae</taxon>
        <taxon>Longispora</taxon>
    </lineage>
</organism>
<evidence type="ECO:0000259" key="5">
    <source>
        <dbReference type="Pfam" id="PF03372"/>
    </source>
</evidence>
<feature type="signal peptide" evidence="4">
    <location>
        <begin position="1"/>
        <end position="31"/>
    </location>
</feature>
<dbReference type="PANTHER" id="PTHR16320:SF23">
    <property type="entry name" value="SPHINGOMYELINASE C 1"/>
    <property type="match status" value="1"/>
</dbReference>
<dbReference type="NCBIfam" id="TIGR03395">
    <property type="entry name" value="sphingomy"/>
    <property type="match status" value="1"/>
</dbReference>
<keyword evidence="3" id="KW-0378">Hydrolase</keyword>
<keyword evidence="2 4" id="KW-0732">Signal</keyword>
<dbReference type="GO" id="GO:0004767">
    <property type="term" value="F:sphingomyelin phosphodiesterase activity"/>
    <property type="evidence" value="ECO:0007669"/>
    <property type="project" value="InterPro"/>
</dbReference>
<dbReference type="Proteomes" id="UP000622552">
    <property type="component" value="Unassembled WGS sequence"/>
</dbReference>
<dbReference type="PROSITE" id="PS51318">
    <property type="entry name" value="TAT"/>
    <property type="match status" value="1"/>
</dbReference>
<sequence>MFLSAPRRALLGTLAALAATAVLIPASPAQAATPRLKVLSYNVFLMSRNLYPNWGQMARADLIANASFASGNDVIVFQEAFDNGASDRLGANLAARYPYQTPVVGRSTSGWDATSGNYSSSTPEDGGVTILSRWPIERREQHVFADACGADWWSNKGFAYVVLNVNGVRAHVVGTHLQSTDPGCSAGQAAEIRAKQLRAIDAFLDAKSIPAGEQVIVAGDLNVDYASGEYPALLTAGDLAPADTRDGWAYSFDTRDNSIAHYRYPDDPRESLDYVLYRNGNARPSGWHNTVFKAPSPTWSVTSWFTTYTYTDFSDHYPLVGG</sequence>
<comment type="similarity">
    <text evidence="1">Belongs to the neutral sphingomyelinase family.</text>
</comment>
<gene>
    <name evidence="6" type="ORF">IW245_001526</name>
</gene>
<comment type="caution">
    <text evidence="6">The sequence shown here is derived from an EMBL/GenBank/DDBJ whole genome shotgun (WGS) entry which is preliminary data.</text>
</comment>
<dbReference type="InterPro" id="IPR038772">
    <property type="entry name" value="Sph/SMPD2-like"/>
</dbReference>
<evidence type="ECO:0000313" key="7">
    <source>
        <dbReference type="Proteomes" id="UP000622552"/>
    </source>
</evidence>
<protein>
    <submittedName>
        <fullName evidence="6">Sphingomyelin phosphodiesterase</fullName>
    </submittedName>
</protein>
<evidence type="ECO:0000256" key="1">
    <source>
        <dbReference type="ARBA" id="ARBA00006335"/>
    </source>
</evidence>
<reference evidence="6" key="1">
    <citation type="submission" date="2020-11" db="EMBL/GenBank/DDBJ databases">
        <title>Sequencing the genomes of 1000 actinobacteria strains.</title>
        <authorList>
            <person name="Klenk H.-P."/>
        </authorList>
    </citation>
    <scope>NUCLEOTIDE SEQUENCE</scope>
    <source>
        <strain evidence="6">DSM 45356</strain>
    </source>
</reference>
<dbReference type="GO" id="GO:0005576">
    <property type="term" value="C:extracellular region"/>
    <property type="evidence" value="ECO:0007669"/>
    <property type="project" value="InterPro"/>
</dbReference>
<dbReference type="Pfam" id="PF03372">
    <property type="entry name" value="Exo_endo_phos"/>
    <property type="match status" value="1"/>
</dbReference>
<dbReference type="RefSeq" id="WP_197002450.1">
    <property type="nucleotide sequence ID" value="NZ_BONS01000003.1"/>
</dbReference>
<dbReference type="CDD" id="cd09078">
    <property type="entry name" value="nSMase"/>
    <property type="match status" value="1"/>
</dbReference>
<proteinExistence type="inferred from homology"/>
<keyword evidence="7" id="KW-1185">Reference proteome</keyword>
<accession>A0A8J7KVI2</accession>
<dbReference type="Gene3D" id="3.60.10.10">
    <property type="entry name" value="Endonuclease/exonuclease/phosphatase"/>
    <property type="match status" value="1"/>
</dbReference>
<evidence type="ECO:0000313" key="6">
    <source>
        <dbReference type="EMBL" id="MBG6135332.1"/>
    </source>
</evidence>
<evidence type="ECO:0000256" key="4">
    <source>
        <dbReference type="SAM" id="SignalP"/>
    </source>
</evidence>
<evidence type="ECO:0000256" key="2">
    <source>
        <dbReference type="ARBA" id="ARBA00022729"/>
    </source>
</evidence>
<feature type="chain" id="PRO_5035276384" evidence="4">
    <location>
        <begin position="32"/>
        <end position="322"/>
    </location>
</feature>
<dbReference type="InterPro" id="IPR005135">
    <property type="entry name" value="Endo/exonuclease/phosphatase"/>
</dbReference>
<dbReference type="InterPro" id="IPR006311">
    <property type="entry name" value="TAT_signal"/>
</dbReference>
<dbReference type="PANTHER" id="PTHR16320">
    <property type="entry name" value="SPHINGOMYELINASE FAMILY MEMBER"/>
    <property type="match status" value="1"/>
</dbReference>
<name>A0A8J7KVI2_9ACTN</name>
<dbReference type="SUPFAM" id="SSF56219">
    <property type="entry name" value="DNase I-like"/>
    <property type="match status" value="1"/>
</dbReference>
<dbReference type="EMBL" id="JADOUF010000001">
    <property type="protein sequence ID" value="MBG6135332.1"/>
    <property type="molecule type" value="Genomic_DNA"/>
</dbReference>
<dbReference type="InterPro" id="IPR017766">
    <property type="entry name" value="Sphingomyelinase/PLipase_C"/>
</dbReference>
<dbReference type="AlphaFoldDB" id="A0A8J7KVI2"/>